<feature type="domain" description="DUF7726" evidence="2">
    <location>
        <begin position="174"/>
        <end position="254"/>
    </location>
</feature>
<organism evidence="3 4">
    <name type="scientific">Daldinia eschscholtzii</name>
    <dbReference type="NCBI Taxonomy" id="292717"/>
    <lineage>
        <taxon>Eukaryota</taxon>
        <taxon>Fungi</taxon>
        <taxon>Dikarya</taxon>
        <taxon>Ascomycota</taxon>
        <taxon>Pezizomycotina</taxon>
        <taxon>Sordariomycetes</taxon>
        <taxon>Xylariomycetidae</taxon>
        <taxon>Xylariales</taxon>
        <taxon>Hypoxylaceae</taxon>
        <taxon>Daldinia</taxon>
    </lineage>
</organism>
<dbReference type="InterPro" id="IPR056143">
    <property type="entry name" value="DUF7726"/>
</dbReference>
<feature type="compositionally biased region" description="Polar residues" evidence="1">
    <location>
        <begin position="1"/>
        <end position="21"/>
    </location>
</feature>
<name>A0AAX6MW59_9PEZI</name>
<evidence type="ECO:0000313" key="4">
    <source>
        <dbReference type="Proteomes" id="UP001369815"/>
    </source>
</evidence>
<feature type="compositionally biased region" description="Basic and acidic residues" evidence="1">
    <location>
        <begin position="52"/>
        <end position="62"/>
    </location>
</feature>
<dbReference type="Proteomes" id="UP001369815">
    <property type="component" value="Unassembled WGS sequence"/>
</dbReference>
<evidence type="ECO:0000313" key="3">
    <source>
        <dbReference type="EMBL" id="KAK6956663.1"/>
    </source>
</evidence>
<proteinExistence type="predicted"/>
<dbReference type="PANTHER" id="PTHR42339">
    <property type="entry name" value="HISTONE H1"/>
    <property type="match status" value="1"/>
</dbReference>
<evidence type="ECO:0000256" key="1">
    <source>
        <dbReference type="SAM" id="MobiDB-lite"/>
    </source>
</evidence>
<dbReference type="Pfam" id="PF24852">
    <property type="entry name" value="DUF7726"/>
    <property type="match status" value="2"/>
</dbReference>
<evidence type="ECO:0000259" key="2">
    <source>
        <dbReference type="Pfam" id="PF24852"/>
    </source>
</evidence>
<gene>
    <name evidence="3" type="ORF">Daesc_001942</name>
</gene>
<protein>
    <recommendedName>
        <fullName evidence="2">DUF7726 domain-containing protein</fullName>
    </recommendedName>
</protein>
<dbReference type="AlphaFoldDB" id="A0AAX6MW59"/>
<accession>A0AAX6MW59</accession>
<dbReference type="EMBL" id="JBANMG010000002">
    <property type="protein sequence ID" value="KAK6956663.1"/>
    <property type="molecule type" value="Genomic_DNA"/>
</dbReference>
<keyword evidence="4" id="KW-1185">Reference proteome</keyword>
<feature type="domain" description="DUF7726" evidence="2">
    <location>
        <begin position="73"/>
        <end position="144"/>
    </location>
</feature>
<dbReference type="PANTHER" id="PTHR42339:SF1">
    <property type="entry name" value="HISTONE H1"/>
    <property type="match status" value="1"/>
</dbReference>
<comment type="caution">
    <text evidence="3">The sequence shown here is derived from an EMBL/GenBank/DDBJ whole genome shotgun (WGS) entry which is preliminary data.</text>
</comment>
<reference evidence="3 4" key="1">
    <citation type="journal article" date="2024" name="Front Chem Biol">
        <title>Unveiling the potential of Daldinia eschscholtzii MFLUCC 19-0629 through bioactivity and bioinformatics studies for enhanced sustainable agriculture production.</title>
        <authorList>
            <person name="Brooks S."/>
            <person name="Weaver J.A."/>
            <person name="Klomchit A."/>
            <person name="Alharthi S.A."/>
            <person name="Onlamun T."/>
            <person name="Nurani R."/>
            <person name="Vong T.K."/>
            <person name="Alberti F."/>
            <person name="Greco C."/>
        </authorList>
    </citation>
    <scope>NUCLEOTIDE SEQUENCE [LARGE SCALE GENOMIC DNA]</scope>
    <source>
        <strain evidence="3">MFLUCC 19-0629</strain>
    </source>
</reference>
<sequence>MAPLEDTNTNVQKTTLTSKTESPCPEGSENLSSEVTGDSGKPKTTASKKRKSDAVEEHHDVPEIDDDDPRLYEINETCNEVRRKIRDFIQGGNMKVGEFQEAIGVSSTAYQRFMNQTGAYKGQESDTYPRAFAFFKKRELQGLKANPPKKPRKSESKALDVGDIKLDGEDTESVPVYDTCDEIRKKIRAFLRKPDVTQSAFCRAIGESFPEPKPIRPRQLSMFLDKKGSMAGNTSPVFYGAYVFFEKLRIKEGKPKSEMRQEMEKIHPKGVNTASPETRFLCKGNSRPYHDKYGRVRFTRV</sequence>
<feature type="region of interest" description="Disordered" evidence="1">
    <location>
        <begin position="1"/>
        <end position="68"/>
    </location>
</feature>